<accession>A0A0A9S6L0</accession>
<evidence type="ECO:0000313" key="1">
    <source>
        <dbReference type="EMBL" id="JAE31101.1"/>
    </source>
</evidence>
<dbReference type="EMBL" id="GBRH01166795">
    <property type="protein sequence ID" value="JAE31101.1"/>
    <property type="molecule type" value="Transcribed_RNA"/>
</dbReference>
<organism evidence="1">
    <name type="scientific">Arundo donax</name>
    <name type="common">Giant reed</name>
    <name type="synonym">Donax arundinaceus</name>
    <dbReference type="NCBI Taxonomy" id="35708"/>
    <lineage>
        <taxon>Eukaryota</taxon>
        <taxon>Viridiplantae</taxon>
        <taxon>Streptophyta</taxon>
        <taxon>Embryophyta</taxon>
        <taxon>Tracheophyta</taxon>
        <taxon>Spermatophyta</taxon>
        <taxon>Magnoliopsida</taxon>
        <taxon>Liliopsida</taxon>
        <taxon>Poales</taxon>
        <taxon>Poaceae</taxon>
        <taxon>PACMAD clade</taxon>
        <taxon>Arundinoideae</taxon>
        <taxon>Arundineae</taxon>
        <taxon>Arundo</taxon>
    </lineage>
</organism>
<proteinExistence type="predicted"/>
<dbReference type="AlphaFoldDB" id="A0A0A9S6L0"/>
<protein>
    <submittedName>
        <fullName evidence="1">Uncharacterized protein</fullName>
    </submittedName>
</protein>
<name>A0A0A9S6L0_ARUDO</name>
<reference evidence="1" key="1">
    <citation type="submission" date="2014-09" db="EMBL/GenBank/DDBJ databases">
        <authorList>
            <person name="Magalhaes I.L.F."/>
            <person name="Oliveira U."/>
            <person name="Santos F.R."/>
            <person name="Vidigal T.H.D.A."/>
            <person name="Brescovit A.D."/>
            <person name="Santos A.J."/>
        </authorList>
    </citation>
    <scope>NUCLEOTIDE SEQUENCE</scope>
    <source>
        <tissue evidence="1">Shoot tissue taken approximately 20 cm above the soil surface</tissue>
    </source>
</reference>
<reference evidence="1" key="2">
    <citation type="journal article" date="2015" name="Data Brief">
        <title>Shoot transcriptome of the giant reed, Arundo donax.</title>
        <authorList>
            <person name="Barrero R.A."/>
            <person name="Guerrero F.D."/>
            <person name="Moolhuijzen P."/>
            <person name="Goolsby J.A."/>
            <person name="Tidwell J."/>
            <person name="Bellgard S.E."/>
            <person name="Bellgard M.I."/>
        </authorList>
    </citation>
    <scope>NUCLEOTIDE SEQUENCE</scope>
    <source>
        <tissue evidence="1">Shoot tissue taken approximately 20 cm above the soil surface</tissue>
    </source>
</reference>
<dbReference type="EMBL" id="GBRH01252135">
    <property type="protein sequence ID" value="JAD45760.1"/>
    <property type="molecule type" value="Transcribed_RNA"/>
</dbReference>
<sequence>MLHKIIRMQQSPIYHCSRAYMGHNALQDYLNFFIINRYQTMRIG</sequence>